<gene>
    <name evidence="6" type="primary">def</name>
    <name evidence="7" type="ORF">CCS41_01020</name>
</gene>
<keyword evidence="8" id="KW-1185">Reference proteome</keyword>
<dbReference type="InterPro" id="IPR023635">
    <property type="entry name" value="Peptide_deformylase"/>
</dbReference>
<accession>A0A2U8I5B3</accession>
<reference evidence="7 8" key="1">
    <citation type="submission" date="2017-05" db="EMBL/GenBank/DDBJ databases">
        <title>Genome sequence of Candidatus Fukatsuia symbiotica and Candidatus Hamiltonella defensa from Acyrthosiphon pisum strain 5D.</title>
        <authorList>
            <person name="Patel V.A."/>
            <person name="Chevignon G."/>
            <person name="Russell J.A."/>
            <person name="Oliver K.M."/>
        </authorList>
    </citation>
    <scope>NUCLEOTIDE SEQUENCE [LARGE SCALE GENOMIC DNA]</scope>
    <source>
        <strain evidence="7 8">5D</strain>
    </source>
</reference>
<dbReference type="PRINTS" id="PR01576">
    <property type="entry name" value="PDEFORMYLASE"/>
</dbReference>
<evidence type="ECO:0000313" key="8">
    <source>
        <dbReference type="Proteomes" id="UP000261875"/>
    </source>
</evidence>
<keyword evidence="3 6" id="KW-0378">Hydrolase</keyword>
<evidence type="ECO:0000256" key="2">
    <source>
        <dbReference type="ARBA" id="ARBA00022723"/>
    </source>
</evidence>
<evidence type="ECO:0000256" key="5">
    <source>
        <dbReference type="ARBA" id="ARBA00023004"/>
    </source>
</evidence>
<sequence>MSALKILRFPDERLRTIAEPVKKVDAGIQRIVHDMFETMYKEEGIGLAATQVDIHQQIIVIHIVGDRYENDVPEQSNRPWVLINPELLHRSGETSIEEGCLSIPDQRALVPRAEKVTIRALDIEGKSFDLDADGLLAICIQHEMDHLVGKLFVDYLSPLKRQRIRQKLDKMARLAARDN</sequence>
<dbReference type="PIRSF" id="PIRSF004749">
    <property type="entry name" value="Pep_def"/>
    <property type="match status" value="1"/>
</dbReference>
<evidence type="ECO:0000313" key="7">
    <source>
        <dbReference type="EMBL" id="AWK13395.1"/>
    </source>
</evidence>
<comment type="function">
    <text evidence="6">Removes the formyl group from the N-terminal Met of newly synthesized proteins. Requires at least a dipeptide for an efficient rate of reaction. N-terminal L-methionine is a prerequisite for activity but the enzyme has broad specificity at other positions.</text>
</comment>
<dbReference type="FunFam" id="3.90.45.10:FF:000001">
    <property type="entry name" value="Peptide deformylase"/>
    <property type="match status" value="1"/>
</dbReference>
<dbReference type="CDD" id="cd00487">
    <property type="entry name" value="Pep_deformylase"/>
    <property type="match status" value="1"/>
</dbReference>
<dbReference type="AlphaFoldDB" id="A0A2U8I5B3"/>
<comment type="cofactor">
    <cofactor evidence="6">
        <name>Fe(2+)</name>
        <dbReference type="ChEBI" id="CHEBI:29033"/>
    </cofactor>
    <text evidence="6">Binds 1 Fe(2+) ion.</text>
</comment>
<organism evidence="7 8">
    <name type="scientific">Candidatus Fukatsuia symbiotica</name>
    <dbReference type="NCBI Taxonomy" id="1878942"/>
    <lineage>
        <taxon>Bacteria</taxon>
        <taxon>Pseudomonadati</taxon>
        <taxon>Pseudomonadota</taxon>
        <taxon>Gammaproteobacteria</taxon>
        <taxon>Enterobacterales</taxon>
        <taxon>Yersiniaceae</taxon>
        <taxon>Candidatus Fukatsuia</taxon>
    </lineage>
</organism>
<keyword evidence="2 6" id="KW-0479">Metal-binding</keyword>
<dbReference type="EC" id="3.5.1.88" evidence="6"/>
<dbReference type="KEGG" id="fsm:CCS41_01020"/>
<evidence type="ECO:0000256" key="6">
    <source>
        <dbReference type="HAMAP-Rule" id="MF_00163"/>
    </source>
</evidence>
<keyword evidence="4 6" id="KW-0648">Protein biosynthesis</keyword>
<dbReference type="SUPFAM" id="SSF56420">
    <property type="entry name" value="Peptide deformylase"/>
    <property type="match status" value="1"/>
</dbReference>
<dbReference type="GO" id="GO:0006412">
    <property type="term" value="P:translation"/>
    <property type="evidence" value="ECO:0007669"/>
    <property type="project" value="UniProtKB-UniRule"/>
</dbReference>
<feature type="binding site" evidence="6">
    <location>
        <position position="100"/>
    </location>
    <ligand>
        <name>Fe cation</name>
        <dbReference type="ChEBI" id="CHEBI:24875"/>
    </ligand>
</feature>
<evidence type="ECO:0000256" key="1">
    <source>
        <dbReference type="ARBA" id="ARBA00010759"/>
    </source>
</evidence>
<dbReference type="GO" id="GO:0046872">
    <property type="term" value="F:metal ion binding"/>
    <property type="evidence" value="ECO:0007669"/>
    <property type="project" value="UniProtKB-KW"/>
</dbReference>
<dbReference type="Pfam" id="PF01327">
    <property type="entry name" value="Pep_deformylase"/>
    <property type="match status" value="1"/>
</dbReference>
<protein>
    <recommendedName>
        <fullName evidence="6">Peptide deformylase</fullName>
        <shortName evidence="6">PDF</shortName>
        <ecNumber evidence="6">3.5.1.88</ecNumber>
    </recommendedName>
    <alternativeName>
        <fullName evidence="6">Polypeptide deformylase</fullName>
    </alternativeName>
</protein>
<feature type="binding site" evidence="6">
    <location>
        <position position="142"/>
    </location>
    <ligand>
        <name>Fe cation</name>
        <dbReference type="ChEBI" id="CHEBI:24875"/>
    </ligand>
</feature>
<dbReference type="NCBIfam" id="TIGR00079">
    <property type="entry name" value="pept_deformyl"/>
    <property type="match status" value="1"/>
</dbReference>
<comment type="catalytic activity">
    <reaction evidence="6">
        <text>N-terminal N-formyl-L-methionyl-[peptide] + H2O = N-terminal L-methionyl-[peptide] + formate</text>
        <dbReference type="Rhea" id="RHEA:24420"/>
        <dbReference type="Rhea" id="RHEA-COMP:10639"/>
        <dbReference type="Rhea" id="RHEA-COMP:10640"/>
        <dbReference type="ChEBI" id="CHEBI:15377"/>
        <dbReference type="ChEBI" id="CHEBI:15740"/>
        <dbReference type="ChEBI" id="CHEBI:49298"/>
        <dbReference type="ChEBI" id="CHEBI:64731"/>
        <dbReference type="EC" id="3.5.1.88"/>
    </reaction>
</comment>
<dbReference type="HAMAP" id="MF_00163">
    <property type="entry name" value="Pep_deformylase"/>
    <property type="match status" value="1"/>
</dbReference>
<dbReference type="PANTHER" id="PTHR10458:SF21">
    <property type="entry name" value="PEPTIDE DEFORMYLASE"/>
    <property type="match status" value="1"/>
</dbReference>
<dbReference type="RefSeq" id="WP_072550354.1">
    <property type="nucleotide sequence ID" value="NZ_CP021659.1"/>
</dbReference>
<keyword evidence="5 6" id="KW-0408">Iron</keyword>
<dbReference type="Proteomes" id="UP000261875">
    <property type="component" value="Chromosome"/>
</dbReference>
<evidence type="ECO:0000256" key="4">
    <source>
        <dbReference type="ARBA" id="ARBA00022917"/>
    </source>
</evidence>
<comment type="similarity">
    <text evidence="1 6">Belongs to the polypeptide deformylase family.</text>
</comment>
<feature type="binding site" evidence="6">
    <location>
        <position position="146"/>
    </location>
    <ligand>
        <name>Fe cation</name>
        <dbReference type="ChEBI" id="CHEBI:24875"/>
    </ligand>
</feature>
<proteinExistence type="inferred from homology"/>
<dbReference type="STRING" id="1878942.GCA_900128755_00527"/>
<dbReference type="NCBIfam" id="NF001159">
    <property type="entry name" value="PRK00150.1-3"/>
    <property type="match status" value="1"/>
</dbReference>
<dbReference type="OrthoDB" id="9804313at2"/>
<dbReference type="EMBL" id="CP021659">
    <property type="protein sequence ID" value="AWK13395.1"/>
    <property type="molecule type" value="Genomic_DNA"/>
</dbReference>
<dbReference type="PANTHER" id="PTHR10458">
    <property type="entry name" value="PEPTIDE DEFORMYLASE"/>
    <property type="match status" value="1"/>
</dbReference>
<dbReference type="GO" id="GO:0042586">
    <property type="term" value="F:peptide deformylase activity"/>
    <property type="evidence" value="ECO:0007669"/>
    <property type="project" value="UniProtKB-UniRule"/>
</dbReference>
<evidence type="ECO:0000256" key="3">
    <source>
        <dbReference type="ARBA" id="ARBA00022801"/>
    </source>
</evidence>
<feature type="active site" evidence="6">
    <location>
        <position position="143"/>
    </location>
</feature>
<dbReference type="Gene3D" id="3.90.45.10">
    <property type="entry name" value="Peptide deformylase"/>
    <property type="match status" value="1"/>
</dbReference>
<dbReference type="InterPro" id="IPR036821">
    <property type="entry name" value="Peptide_deformylase_sf"/>
</dbReference>
<name>A0A2U8I5B3_9GAMM</name>